<dbReference type="EMBL" id="CAMGYJ010000002">
    <property type="protein sequence ID" value="CAI0381764.1"/>
    <property type="molecule type" value="Genomic_DNA"/>
</dbReference>
<dbReference type="Proteomes" id="UP001154282">
    <property type="component" value="Unassembled WGS sequence"/>
</dbReference>
<evidence type="ECO:0000313" key="1">
    <source>
        <dbReference type="EMBL" id="CAI0381764.1"/>
    </source>
</evidence>
<evidence type="ECO:0000313" key="2">
    <source>
        <dbReference type="Proteomes" id="UP001154282"/>
    </source>
</evidence>
<comment type="caution">
    <text evidence="1">The sequence shown here is derived from an EMBL/GenBank/DDBJ whole genome shotgun (WGS) entry which is preliminary data.</text>
</comment>
<protein>
    <submittedName>
        <fullName evidence="1">Uncharacterized protein</fullName>
    </submittedName>
</protein>
<sequence length="143" mass="16249">IVYADWKLKTKDLESKIVHFTLNHDEPEFLTENDGEGGESHHNWFNEIVRSKNSAVVVDEPSSAAHIRGPPVKKELSLLTREVVIEQPRVWAQICVRRMLDQVNSYVLRMGEIIDKSIQELQNQLAARQSVGGEFNSCGKPRA</sequence>
<keyword evidence="2" id="KW-1185">Reference proteome</keyword>
<name>A0AAV0H912_9ROSI</name>
<accession>A0AAV0H912</accession>
<gene>
    <name evidence="1" type="ORF">LITE_LOCUS3286</name>
</gene>
<organism evidence="1 2">
    <name type="scientific">Linum tenue</name>
    <dbReference type="NCBI Taxonomy" id="586396"/>
    <lineage>
        <taxon>Eukaryota</taxon>
        <taxon>Viridiplantae</taxon>
        <taxon>Streptophyta</taxon>
        <taxon>Embryophyta</taxon>
        <taxon>Tracheophyta</taxon>
        <taxon>Spermatophyta</taxon>
        <taxon>Magnoliopsida</taxon>
        <taxon>eudicotyledons</taxon>
        <taxon>Gunneridae</taxon>
        <taxon>Pentapetalae</taxon>
        <taxon>rosids</taxon>
        <taxon>fabids</taxon>
        <taxon>Malpighiales</taxon>
        <taxon>Linaceae</taxon>
        <taxon>Linum</taxon>
    </lineage>
</organism>
<reference evidence="1" key="1">
    <citation type="submission" date="2022-08" db="EMBL/GenBank/DDBJ databases">
        <authorList>
            <person name="Gutierrez-Valencia J."/>
        </authorList>
    </citation>
    <scope>NUCLEOTIDE SEQUENCE</scope>
</reference>
<proteinExistence type="predicted"/>
<dbReference type="AlphaFoldDB" id="A0AAV0H912"/>
<feature type="non-terminal residue" evidence="1">
    <location>
        <position position="1"/>
    </location>
</feature>